<sequence length="238" mass="27433">MDYFLYGTALRVFFVLSTAVCNHIVYRRPSGAATEKEQQHPDSAVSRFALLFVSTYVVVIYGVALLDVYIALCYLNTSLIHPILYHLLTRGIMGHPTLNSIQLLGISIPYFGTYLRLLCFRTLGEFFTFELAIRKDHRLCTHGPYSIVRHPSYTAVFMSNIGVGLVLFGQGSVWWTYRLIEMLAGSVLWYFWVVTHLLGVASIFGRMRAEDKALKDNFGEEWVRWYTQVPYRLIPYVY</sequence>
<evidence type="ECO:0000256" key="4">
    <source>
        <dbReference type="ARBA" id="ARBA00023136"/>
    </source>
</evidence>
<protein>
    <recommendedName>
        <fullName evidence="5">Protein-S-isoprenylcysteine O-methyltransferase</fullName>
        <ecNumber evidence="5">2.1.1.100</ecNumber>
    </recommendedName>
</protein>
<name>A0AAW0GYI5_9APHY</name>
<evidence type="ECO:0000256" key="5">
    <source>
        <dbReference type="RuleBase" id="RU362022"/>
    </source>
</evidence>
<evidence type="ECO:0000256" key="1">
    <source>
        <dbReference type="ARBA" id="ARBA00004141"/>
    </source>
</evidence>
<dbReference type="Pfam" id="PF04140">
    <property type="entry name" value="ICMT"/>
    <property type="match status" value="1"/>
</dbReference>
<evidence type="ECO:0000256" key="2">
    <source>
        <dbReference type="ARBA" id="ARBA00022692"/>
    </source>
</evidence>
<feature type="transmembrane region" description="Helical" evidence="5">
    <location>
        <begin position="187"/>
        <end position="205"/>
    </location>
</feature>
<dbReference type="PANTHER" id="PTHR12714:SF25">
    <property type="entry name" value="CONSERVED HYPOTHETICAL MEMBRANE PROTEIN"/>
    <property type="match status" value="1"/>
</dbReference>
<comment type="similarity">
    <text evidence="5">Belongs to the class VI-like SAM-binding methyltransferase superfamily. Isoprenylcysteine carboxyl methyltransferase family.</text>
</comment>
<dbReference type="EMBL" id="JASBNA010000001">
    <property type="protein sequence ID" value="KAK7696410.1"/>
    <property type="molecule type" value="Genomic_DNA"/>
</dbReference>
<dbReference type="InterPro" id="IPR007269">
    <property type="entry name" value="ICMT_MeTrfase"/>
</dbReference>
<dbReference type="Proteomes" id="UP001385951">
    <property type="component" value="Unassembled WGS sequence"/>
</dbReference>
<keyword evidence="5" id="KW-0489">Methyltransferase</keyword>
<dbReference type="EC" id="2.1.1.100" evidence="5"/>
<feature type="transmembrane region" description="Helical" evidence="5">
    <location>
        <begin position="45"/>
        <end position="63"/>
    </location>
</feature>
<dbReference type="AlphaFoldDB" id="A0AAW0GYI5"/>
<feature type="transmembrane region" description="Helical" evidence="5">
    <location>
        <begin position="155"/>
        <end position="175"/>
    </location>
</feature>
<evidence type="ECO:0000313" key="7">
    <source>
        <dbReference type="Proteomes" id="UP001385951"/>
    </source>
</evidence>
<dbReference type="Gene3D" id="1.20.120.1630">
    <property type="match status" value="1"/>
</dbReference>
<evidence type="ECO:0000313" key="6">
    <source>
        <dbReference type="EMBL" id="KAK7696410.1"/>
    </source>
</evidence>
<dbReference type="GO" id="GO:0005789">
    <property type="term" value="C:endoplasmic reticulum membrane"/>
    <property type="evidence" value="ECO:0007669"/>
    <property type="project" value="UniProtKB-SubCell"/>
</dbReference>
<dbReference type="PANTHER" id="PTHR12714">
    <property type="entry name" value="PROTEIN-S ISOPRENYLCYSTEINE O-METHYLTRANSFERASE"/>
    <property type="match status" value="1"/>
</dbReference>
<reference evidence="6 7" key="1">
    <citation type="submission" date="2022-09" db="EMBL/GenBank/DDBJ databases">
        <authorList>
            <person name="Palmer J.M."/>
        </authorList>
    </citation>
    <scope>NUCLEOTIDE SEQUENCE [LARGE SCALE GENOMIC DNA]</scope>
    <source>
        <strain evidence="6 7">DSM 7382</strain>
    </source>
</reference>
<dbReference type="GO" id="GO:0004671">
    <property type="term" value="F:protein C-terminal S-isoprenylcysteine carboxyl O-methyltransferase activity"/>
    <property type="evidence" value="ECO:0007669"/>
    <property type="project" value="UniProtKB-EC"/>
</dbReference>
<keyword evidence="3 5" id="KW-1133">Transmembrane helix</keyword>
<comment type="subcellular location">
    <subcellularLocation>
        <location evidence="5">Endoplasmic reticulum membrane</location>
        <topology evidence="5">Multi-pass membrane protein</topology>
    </subcellularLocation>
    <subcellularLocation>
        <location evidence="1">Membrane</location>
        <topology evidence="1">Multi-pass membrane protein</topology>
    </subcellularLocation>
</comment>
<comment type="catalytic activity">
    <reaction evidence="5">
        <text>[protein]-C-terminal S-[(2E,6E)-farnesyl]-L-cysteine + S-adenosyl-L-methionine = [protein]-C-terminal S-[(2E,6E)-farnesyl]-L-cysteine methyl ester + S-adenosyl-L-homocysteine</text>
        <dbReference type="Rhea" id="RHEA:21672"/>
        <dbReference type="Rhea" id="RHEA-COMP:12125"/>
        <dbReference type="Rhea" id="RHEA-COMP:12126"/>
        <dbReference type="ChEBI" id="CHEBI:57856"/>
        <dbReference type="ChEBI" id="CHEBI:59789"/>
        <dbReference type="ChEBI" id="CHEBI:90510"/>
        <dbReference type="ChEBI" id="CHEBI:90511"/>
        <dbReference type="EC" id="2.1.1.100"/>
    </reaction>
</comment>
<keyword evidence="5" id="KW-0949">S-adenosyl-L-methionine</keyword>
<gene>
    <name evidence="6" type="ORF">QCA50_001067</name>
</gene>
<evidence type="ECO:0000256" key="3">
    <source>
        <dbReference type="ARBA" id="ARBA00022989"/>
    </source>
</evidence>
<feature type="transmembrane region" description="Helical" evidence="5">
    <location>
        <begin position="6"/>
        <end position="25"/>
    </location>
</feature>
<keyword evidence="7" id="KW-1185">Reference proteome</keyword>
<keyword evidence="2 5" id="KW-0812">Transmembrane</keyword>
<organism evidence="6 7">
    <name type="scientific">Cerrena zonata</name>
    <dbReference type="NCBI Taxonomy" id="2478898"/>
    <lineage>
        <taxon>Eukaryota</taxon>
        <taxon>Fungi</taxon>
        <taxon>Dikarya</taxon>
        <taxon>Basidiomycota</taxon>
        <taxon>Agaricomycotina</taxon>
        <taxon>Agaricomycetes</taxon>
        <taxon>Polyporales</taxon>
        <taxon>Cerrenaceae</taxon>
        <taxon>Cerrena</taxon>
    </lineage>
</organism>
<proteinExistence type="inferred from homology"/>
<dbReference type="GO" id="GO:0032259">
    <property type="term" value="P:methylation"/>
    <property type="evidence" value="ECO:0007669"/>
    <property type="project" value="UniProtKB-KW"/>
</dbReference>
<comment type="caution">
    <text evidence="6">The sequence shown here is derived from an EMBL/GenBank/DDBJ whole genome shotgun (WGS) entry which is preliminary data.</text>
</comment>
<keyword evidence="4 5" id="KW-0472">Membrane</keyword>
<keyword evidence="5" id="KW-0808">Transferase</keyword>
<keyword evidence="5" id="KW-0256">Endoplasmic reticulum</keyword>
<accession>A0AAW0GYI5</accession>